<dbReference type="FunFam" id="3.40.50.300:FF:001200">
    <property type="entry name" value="Conjugal transfer protein TraB"/>
    <property type="match status" value="1"/>
</dbReference>
<gene>
    <name evidence="8" type="primary">trwK</name>
    <name evidence="8" type="ORF">TUM10660_00029</name>
</gene>
<evidence type="ECO:0000259" key="7">
    <source>
        <dbReference type="Pfam" id="PF19044"/>
    </source>
</evidence>
<dbReference type="SMR" id="A0A286T1Y5"/>
<evidence type="ECO:0000256" key="3">
    <source>
        <dbReference type="ARBA" id="ARBA00022840"/>
    </source>
</evidence>
<evidence type="ECO:0000256" key="1">
    <source>
        <dbReference type="ARBA" id="ARBA00006512"/>
    </source>
</evidence>
<dbReference type="InterPro" id="IPR018145">
    <property type="entry name" value="CagE_TrbE_VirB_cntrl_dom"/>
</dbReference>
<dbReference type="GO" id="GO:0005524">
    <property type="term" value="F:ATP binding"/>
    <property type="evidence" value="ECO:0007669"/>
    <property type="project" value="UniProtKB-KW"/>
</dbReference>
<dbReference type="SUPFAM" id="SSF52540">
    <property type="entry name" value="P-loop containing nucleoside triphosphate hydrolases"/>
    <property type="match status" value="1"/>
</dbReference>
<keyword evidence="3" id="KW-0067">ATP-binding</keyword>
<protein>
    <recommendedName>
        <fullName evidence="5">Type IV secretion system protein virB4</fullName>
    </recommendedName>
</protein>
<evidence type="ECO:0000256" key="4">
    <source>
        <dbReference type="ARBA" id="ARBA00023026"/>
    </source>
</evidence>
<dbReference type="PANTHER" id="PTHR30121:SF12">
    <property type="entry name" value="TYPE IV SECRETION SYSTEM PROTEIN CAGE"/>
    <property type="match status" value="1"/>
</dbReference>
<sequence length="823" mass="93660">MGAIESRKLLASETPVGQFIPYSHHVTDTIISTKNAEYLSVWKIDGRSHQSASEADVFQWIRELNNTLRGISSANLSLWTHIVRRRVYEYPDAEFDNVFCRQLDEKYRESFTGYNLMVNDLYLTVVYRPVSDKVLSFFAKRERETPDQKKHRQESCIKALEDINRTLGQSFKRYGAELLSVYEKGGHAFSAPLEFLARLVNGEHIPMPICRDRFSDYMAVNRPMFSKWGEVGELRSLTGLRRFGMLEIREYDDATEPGQLNVLLESDYEFVLTHSFSVLSRPAAKEYLQRHQKNLIDARDVATDQIEEIDEALNQLISGHFVMGEHHCTLTVYGETVQQVRDNLAHASAAMLDVAVLPKPVDLALEAGYWAQLPANWQWRPRPAPITSLNFLSFSPFHNFMSGKPTGNPWGPAVTILKTVSGTPLYFNFHASKEEEDATDKRLLGNTMLIGQSSSGKTVLLGFLLAQAQKFKPTIVAFDKDRGMEISIRAMGGRYLPLKTGEPSGFNPFQLPPTHANLIFLKQFVKKLAAAGGEVTHRDEEEIDQAITAMMSDSIDKSLRRLSLLLQFLPNPRSDDMDARPTVHARLVKWCEGGDYGWLFDNPTDALDLSTHQIYGFDITEFLDNPEARTPVMMYLLYRTESMIDGRRFMYVFDEFWKPLQDEYFEDLAKNKQKTIRKQNGIFVFATQEPSDALESNIAKTLIQQCATYIFLANPKADYEDYTQGFKLTDSEFELVRGLGEFSRRFLIKQGDQSALAEMNLGKFRTIVDGETVERDFDDELLVLSGTPDNAEIAESIIAEVGDDPAVWLPIFLDRVKAERSDV</sequence>
<keyword evidence="2" id="KW-0547">Nucleotide-binding</keyword>
<proteinExistence type="inferred from homology"/>
<dbReference type="NCBIfam" id="TIGR00929">
    <property type="entry name" value="VirB4_CagE"/>
    <property type="match status" value="1"/>
</dbReference>
<name>A0A286T1Y5_9ENTR</name>
<dbReference type="Pfam" id="PF03135">
    <property type="entry name" value="CagE_TrbE_VirB"/>
    <property type="match status" value="1"/>
</dbReference>
<comment type="similarity">
    <text evidence="1">Belongs to the TrbE/VirB4 family.</text>
</comment>
<dbReference type="EMBL" id="AP018350">
    <property type="protein sequence ID" value="BBA25693.1"/>
    <property type="molecule type" value="Genomic_DNA"/>
</dbReference>
<accession>A0A286T1Y5</accession>
<feature type="domain" description="CagE TrbE VirB component of type IV transporter system central" evidence="6">
    <location>
        <begin position="178"/>
        <end position="382"/>
    </location>
</feature>
<dbReference type="Pfam" id="PF19044">
    <property type="entry name" value="P-loop_TraG"/>
    <property type="match status" value="1"/>
</dbReference>
<dbReference type="InterPro" id="IPR051162">
    <property type="entry name" value="T4SS_component"/>
</dbReference>
<reference evidence="8" key="1">
    <citation type="journal article" date="2018" name="Antimicrob. Agents Chemother.">
        <title>Molecular Characterization of IMP-1-Producing Enterobacter cloacae Complex Isolates in Tokyo.</title>
        <authorList>
            <person name="Aoki K."/>
            <person name="Harada S."/>
            <person name="Yahara K."/>
            <person name="Ishii Y."/>
            <person name="Motooka D."/>
            <person name="Nakamura S."/>
            <person name="Akeda Y."/>
            <person name="Iida T."/>
            <person name="Tomono K."/>
            <person name="Iwata S."/>
            <person name="Moriya K."/>
            <person name="Tateda K."/>
        </authorList>
    </citation>
    <scope>NUCLEOTIDE SEQUENCE</scope>
    <source>
        <strain evidence="8">TUM10660</strain>
        <plasmid evidence="8">pMTY10660_IncW</plasmid>
    </source>
</reference>
<keyword evidence="4" id="KW-0843">Virulence</keyword>
<evidence type="ECO:0000259" key="6">
    <source>
        <dbReference type="Pfam" id="PF03135"/>
    </source>
</evidence>
<dbReference type="InterPro" id="IPR004346">
    <property type="entry name" value="CagE_TrbE_VirB"/>
</dbReference>
<geneLocation type="plasmid" evidence="8">
    <name>pMTY10660_IncW</name>
</geneLocation>
<dbReference type="InterPro" id="IPR027417">
    <property type="entry name" value="P-loop_NTPase"/>
</dbReference>
<dbReference type="RefSeq" id="WP_012196423.1">
    <property type="nucleotide sequence ID" value="NZ_AP018350.1"/>
</dbReference>
<dbReference type="Gene3D" id="1.10.8.730">
    <property type="match status" value="1"/>
</dbReference>
<dbReference type="Gene3D" id="3.40.50.300">
    <property type="entry name" value="P-loop containing nucleotide triphosphate hydrolases"/>
    <property type="match status" value="1"/>
</dbReference>
<keyword evidence="8" id="KW-0614">Plasmid</keyword>
<dbReference type="InterPro" id="IPR043964">
    <property type="entry name" value="P-loop_TraG"/>
</dbReference>
<dbReference type="PANTHER" id="PTHR30121">
    <property type="entry name" value="UNCHARACTERIZED PROTEIN YJGR-RELATED"/>
    <property type="match status" value="1"/>
</dbReference>
<organism evidence="8">
    <name type="scientific">Enterobacter hormaechei</name>
    <dbReference type="NCBI Taxonomy" id="158836"/>
    <lineage>
        <taxon>Bacteria</taxon>
        <taxon>Pseudomonadati</taxon>
        <taxon>Pseudomonadota</taxon>
        <taxon>Gammaproteobacteria</taxon>
        <taxon>Enterobacterales</taxon>
        <taxon>Enterobacteriaceae</taxon>
        <taxon>Enterobacter</taxon>
        <taxon>Enterobacter cloacae complex</taxon>
    </lineage>
</organism>
<evidence type="ECO:0000256" key="5">
    <source>
        <dbReference type="ARBA" id="ARBA00023635"/>
    </source>
</evidence>
<evidence type="ECO:0000256" key="2">
    <source>
        <dbReference type="ARBA" id="ARBA00022741"/>
    </source>
</evidence>
<feature type="domain" description="TraG P-loop" evidence="7">
    <location>
        <begin position="587"/>
        <end position="728"/>
    </location>
</feature>
<evidence type="ECO:0000313" key="8">
    <source>
        <dbReference type="EMBL" id="BBA25693.1"/>
    </source>
</evidence>
<dbReference type="AlphaFoldDB" id="A0A286T1Y5"/>